<protein>
    <submittedName>
        <fullName evidence="2">Uncharacterized protein</fullName>
    </submittedName>
</protein>
<accession>A0A1Y1Z3N5</accession>
<evidence type="ECO:0000313" key="3">
    <source>
        <dbReference type="Proteomes" id="UP000193144"/>
    </source>
</evidence>
<feature type="transmembrane region" description="Helical" evidence="1">
    <location>
        <begin position="37"/>
        <end position="54"/>
    </location>
</feature>
<organism evidence="2 3">
    <name type="scientific">Clohesyomyces aquaticus</name>
    <dbReference type="NCBI Taxonomy" id="1231657"/>
    <lineage>
        <taxon>Eukaryota</taxon>
        <taxon>Fungi</taxon>
        <taxon>Dikarya</taxon>
        <taxon>Ascomycota</taxon>
        <taxon>Pezizomycotina</taxon>
        <taxon>Dothideomycetes</taxon>
        <taxon>Pleosporomycetidae</taxon>
        <taxon>Pleosporales</taxon>
        <taxon>Lindgomycetaceae</taxon>
        <taxon>Clohesyomyces</taxon>
    </lineage>
</organism>
<dbReference type="AlphaFoldDB" id="A0A1Y1Z3N5"/>
<sequence>MHDKTTNPSLTELSNRVAILENQVTKCRLSKSPNVKAIPLTPLSAIMFFLYYFTWQRSGTIDKDDIRQAGLIFGRVLVLPGAWLIIGVTILDPPVPSRY</sequence>
<comment type="caution">
    <text evidence="2">The sequence shown here is derived from an EMBL/GenBank/DDBJ whole genome shotgun (WGS) entry which is preliminary data.</text>
</comment>
<proteinExistence type="predicted"/>
<keyword evidence="1" id="KW-1133">Transmembrane helix</keyword>
<dbReference type="Proteomes" id="UP000193144">
    <property type="component" value="Unassembled WGS sequence"/>
</dbReference>
<dbReference type="EMBL" id="MCFA01000131">
    <property type="protein sequence ID" value="ORY04881.1"/>
    <property type="molecule type" value="Genomic_DNA"/>
</dbReference>
<gene>
    <name evidence="2" type="ORF">BCR34DRAFT_604714</name>
</gene>
<evidence type="ECO:0000313" key="2">
    <source>
        <dbReference type="EMBL" id="ORY04881.1"/>
    </source>
</evidence>
<name>A0A1Y1Z3N5_9PLEO</name>
<evidence type="ECO:0000256" key="1">
    <source>
        <dbReference type="SAM" id="Phobius"/>
    </source>
</evidence>
<keyword evidence="1" id="KW-0812">Transmembrane</keyword>
<keyword evidence="1" id="KW-0472">Membrane</keyword>
<keyword evidence="3" id="KW-1185">Reference proteome</keyword>
<reference evidence="2 3" key="1">
    <citation type="submission" date="2016-07" db="EMBL/GenBank/DDBJ databases">
        <title>Pervasive Adenine N6-methylation of Active Genes in Fungi.</title>
        <authorList>
            <consortium name="DOE Joint Genome Institute"/>
            <person name="Mondo S.J."/>
            <person name="Dannebaum R.O."/>
            <person name="Kuo R.C."/>
            <person name="Labutti K."/>
            <person name="Haridas S."/>
            <person name="Kuo A."/>
            <person name="Salamov A."/>
            <person name="Ahrendt S.R."/>
            <person name="Lipzen A."/>
            <person name="Sullivan W."/>
            <person name="Andreopoulos W.B."/>
            <person name="Clum A."/>
            <person name="Lindquist E."/>
            <person name="Daum C."/>
            <person name="Ramamoorthy G.K."/>
            <person name="Gryganskyi A."/>
            <person name="Culley D."/>
            <person name="Magnuson J.K."/>
            <person name="James T.Y."/>
            <person name="O'Malley M.A."/>
            <person name="Stajich J.E."/>
            <person name="Spatafora J.W."/>
            <person name="Visel A."/>
            <person name="Grigoriev I.V."/>
        </authorList>
    </citation>
    <scope>NUCLEOTIDE SEQUENCE [LARGE SCALE GENOMIC DNA]</scope>
    <source>
        <strain evidence="2 3">CBS 115471</strain>
    </source>
</reference>
<feature type="transmembrane region" description="Helical" evidence="1">
    <location>
        <begin position="66"/>
        <end position="91"/>
    </location>
</feature>